<dbReference type="InterPro" id="IPR029055">
    <property type="entry name" value="Ntn_hydrolases_N"/>
</dbReference>
<reference evidence="3 4" key="1">
    <citation type="journal article" date="2016" name="Fungal Biol.">
        <title>The genome of Xylona heveae provides a window into fungal endophytism.</title>
        <authorList>
            <person name="Gazis R."/>
            <person name="Kuo A."/>
            <person name="Riley R."/>
            <person name="LaButti K."/>
            <person name="Lipzen A."/>
            <person name="Lin J."/>
            <person name="Amirebrahimi M."/>
            <person name="Hesse C.N."/>
            <person name="Spatafora J.W."/>
            <person name="Henrissat B."/>
            <person name="Hainaut M."/>
            <person name="Grigoriev I.V."/>
            <person name="Hibbett D.S."/>
        </authorList>
    </citation>
    <scope>NUCLEOTIDE SEQUENCE [LARGE SCALE GENOMIC DNA]</scope>
    <source>
        <strain evidence="3 4">TC161</strain>
    </source>
</reference>
<dbReference type="InterPro" id="IPR000246">
    <property type="entry name" value="Peptidase_T2"/>
</dbReference>
<dbReference type="RefSeq" id="XP_018186706.1">
    <property type="nucleotide sequence ID" value="XM_018331200.1"/>
</dbReference>
<dbReference type="GeneID" id="28896337"/>
<proteinExistence type="predicted"/>
<dbReference type="SUPFAM" id="SSF56235">
    <property type="entry name" value="N-terminal nucleophile aminohydrolases (Ntn hydrolases)"/>
    <property type="match status" value="1"/>
</dbReference>
<evidence type="ECO:0000256" key="1">
    <source>
        <dbReference type="PIRSR" id="PIRSR600246-1"/>
    </source>
</evidence>
<dbReference type="PANTHER" id="PTHR10188">
    <property type="entry name" value="L-ASPARAGINASE"/>
    <property type="match status" value="1"/>
</dbReference>
<dbReference type="Proteomes" id="UP000076632">
    <property type="component" value="Unassembled WGS sequence"/>
</dbReference>
<sequence length="458" mass="49561">MTLSSEGGITPRIIIHGGAGNIKRGNLDHEAEVTYSNAMRRILQSSNAFLSRPEATALDAATYAVSLLENDPLFNAGRGAVFTRAGTNELEASVMVSRGKRKRGVGVMLVRRVKNPILLAKEMLLRGEEDDGGGAGAHSQLCGETIEDLAREWGCEMVEPEYFYTQKRWDEHIRGLQREKERNSQSSVERCNGTDFNCNVLKPVGDPSWDGHEYLPQGTVGCVVLDRWGTLCAATSTGGLTNKLPGRIGDTPTLGAGFWAEEWTEEHRQVARSVTQPLYRPQARISPPLRELQNAPLSFLRYVIGDCIPGIGLSTYTRLVQNTDGQRSSENDYLTEKTRFFRVSGKPSRRAVAMSGTGNGDSFLRVAAVRTAAAICRFSGSGSSLATALAQVAGPGGELQQSAGDRWGVTGEGEGGIIGIELVSGKGKIAMDMNCGGMFRAWVDDEGVAQIRVFRDDA</sequence>
<keyword evidence="4" id="KW-1185">Reference proteome</keyword>
<dbReference type="STRING" id="1328760.A0A165FMC1"/>
<name>A0A165FMC1_XYLHT</name>
<evidence type="ECO:0000256" key="2">
    <source>
        <dbReference type="PIRSR" id="PIRSR600246-3"/>
    </source>
</evidence>
<dbReference type="OrthoDB" id="2262349at2759"/>
<evidence type="ECO:0000313" key="4">
    <source>
        <dbReference type="Proteomes" id="UP000076632"/>
    </source>
</evidence>
<organism evidence="3 4">
    <name type="scientific">Xylona heveae (strain CBS 132557 / TC161)</name>
    <dbReference type="NCBI Taxonomy" id="1328760"/>
    <lineage>
        <taxon>Eukaryota</taxon>
        <taxon>Fungi</taxon>
        <taxon>Dikarya</taxon>
        <taxon>Ascomycota</taxon>
        <taxon>Pezizomycotina</taxon>
        <taxon>Xylonomycetes</taxon>
        <taxon>Xylonales</taxon>
        <taxon>Xylonaceae</taxon>
        <taxon>Xylona</taxon>
    </lineage>
</organism>
<dbReference type="CDD" id="cd04701">
    <property type="entry name" value="Asparaginase_2"/>
    <property type="match status" value="1"/>
</dbReference>
<dbReference type="Pfam" id="PF01112">
    <property type="entry name" value="Asparaginase_2"/>
    <property type="match status" value="1"/>
</dbReference>
<accession>A0A165FMC1</accession>
<feature type="site" description="Cleavage; by autolysis" evidence="2">
    <location>
        <begin position="218"/>
        <end position="219"/>
    </location>
</feature>
<dbReference type="OMA" id="VCLDRWG"/>
<dbReference type="PANTHER" id="PTHR10188:SF43">
    <property type="entry name" value="ASPARAGINASE (EUROFUNG)"/>
    <property type="match status" value="1"/>
</dbReference>
<feature type="active site" description="Nucleophile" evidence="1">
    <location>
        <position position="219"/>
    </location>
</feature>
<evidence type="ECO:0000313" key="3">
    <source>
        <dbReference type="EMBL" id="KZF21151.1"/>
    </source>
</evidence>
<dbReference type="GO" id="GO:0005737">
    <property type="term" value="C:cytoplasm"/>
    <property type="evidence" value="ECO:0007669"/>
    <property type="project" value="TreeGrafter"/>
</dbReference>
<dbReference type="InParanoid" id="A0A165FMC1"/>
<dbReference type="GO" id="GO:0016787">
    <property type="term" value="F:hydrolase activity"/>
    <property type="evidence" value="ECO:0007669"/>
    <property type="project" value="InterPro"/>
</dbReference>
<dbReference type="Gene3D" id="3.60.20.30">
    <property type="entry name" value="(Glycosyl)asparaginase"/>
    <property type="match status" value="1"/>
</dbReference>
<dbReference type="EMBL" id="KV407461">
    <property type="protein sequence ID" value="KZF21151.1"/>
    <property type="molecule type" value="Genomic_DNA"/>
</dbReference>
<dbReference type="AlphaFoldDB" id="A0A165FMC1"/>
<protein>
    <submittedName>
        <fullName evidence="3">L-asparaginase</fullName>
    </submittedName>
</protein>
<gene>
    <name evidence="3" type="ORF">L228DRAFT_240030</name>
</gene>